<evidence type="ECO:0000313" key="15">
    <source>
        <dbReference type="EMBL" id="OPZ93752.1"/>
    </source>
</evidence>
<accession>A0A1V5MKZ2</accession>
<evidence type="ECO:0000256" key="11">
    <source>
        <dbReference type="RuleBase" id="RU004136"/>
    </source>
</evidence>
<name>A0A1V5MKZ2_UNCT6</name>
<keyword evidence="7 10" id="KW-0573">Peptidoglycan synthesis</keyword>
<feature type="domain" description="Mur ligase C-terminal" evidence="13">
    <location>
        <begin position="322"/>
        <end position="448"/>
    </location>
</feature>
<dbReference type="InterPro" id="IPR051046">
    <property type="entry name" value="MurCDEF_CellWall_CoF430Synth"/>
</dbReference>
<evidence type="ECO:0000256" key="3">
    <source>
        <dbReference type="ARBA" id="ARBA00022618"/>
    </source>
</evidence>
<dbReference type="GO" id="GO:0008766">
    <property type="term" value="F:UDP-N-acetylmuramoylalanyl-D-glutamyl-2,6-diaminopimelate-D-alanyl-D-alanine ligase activity"/>
    <property type="evidence" value="ECO:0007669"/>
    <property type="project" value="RHEA"/>
</dbReference>
<evidence type="ECO:0000256" key="9">
    <source>
        <dbReference type="ARBA" id="ARBA00023316"/>
    </source>
</evidence>
<dbReference type="UniPathway" id="UPA00219"/>
<evidence type="ECO:0000256" key="4">
    <source>
        <dbReference type="ARBA" id="ARBA00022741"/>
    </source>
</evidence>
<dbReference type="InterPro" id="IPR036615">
    <property type="entry name" value="Mur_ligase_C_dom_sf"/>
</dbReference>
<dbReference type="Pfam" id="PF01225">
    <property type="entry name" value="Mur_ligase"/>
    <property type="match status" value="1"/>
</dbReference>
<dbReference type="InterPro" id="IPR013221">
    <property type="entry name" value="Mur_ligase_cen"/>
</dbReference>
<dbReference type="GO" id="GO:0071555">
    <property type="term" value="P:cell wall organization"/>
    <property type="evidence" value="ECO:0007669"/>
    <property type="project" value="UniProtKB-KW"/>
</dbReference>
<dbReference type="Proteomes" id="UP000485484">
    <property type="component" value="Unassembled WGS sequence"/>
</dbReference>
<dbReference type="SUPFAM" id="SSF53244">
    <property type="entry name" value="MurD-like peptide ligases, peptide-binding domain"/>
    <property type="match status" value="1"/>
</dbReference>
<keyword evidence="6 10" id="KW-0133">Cell shape</keyword>
<organism evidence="15">
    <name type="scientific">candidate division TA06 bacterium ADurb.Bin417</name>
    <dbReference type="NCBI Taxonomy" id="1852828"/>
    <lineage>
        <taxon>Bacteria</taxon>
        <taxon>Bacteria division TA06</taxon>
    </lineage>
</organism>
<comment type="function">
    <text evidence="10 11">Involved in cell wall formation. Catalyzes the final step in the synthesis of UDP-N-acetylmuramoyl-pentapeptide, the precursor of murein.</text>
</comment>
<dbReference type="InterPro" id="IPR004101">
    <property type="entry name" value="Mur_ligase_C"/>
</dbReference>
<evidence type="ECO:0000259" key="13">
    <source>
        <dbReference type="Pfam" id="PF02875"/>
    </source>
</evidence>
<keyword evidence="1 10" id="KW-0963">Cytoplasm</keyword>
<dbReference type="Pfam" id="PF08245">
    <property type="entry name" value="Mur_ligase_M"/>
    <property type="match status" value="1"/>
</dbReference>
<evidence type="ECO:0000259" key="14">
    <source>
        <dbReference type="Pfam" id="PF08245"/>
    </source>
</evidence>
<dbReference type="EMBL" id="MWAK01000009">
    <property type="protein sequence ID" value="OPZ93752.1"/>
    <property type="molecule type" value="Genomic_DNA"/>
</dbReference>
<feature type="domain" description="Mur ligase central" evidence="14">
    <location>
        <begin position="115"/>
        <end position="300"/>
    </location>
</feature>
<dbReference type="PANTHER" id="PTHR43024:SF1">
    <property type="entry name" value="UDP-N-ACETYLMURAMOYL-TRIPEPTIDE--D-ALANYL-D-ALANINE LIGASE"/>
    <property type="match status" value="1"/>
</dbReference>
<gene>
    <name evidence="10 15" type="primary">murF</name>
    <name evidence="15" type="ORF">BWY73_00136</name>
</gene>
<dbReference type="GO" id="GO:0051301">
    <property type="term" value="P:cell division"/>
    <property type="evidence" value="ECO:0007669"/>
    <property type="project" value="UniProtKB-KW"/>
</dbReference>
<dbReference type="EC" id="6.3.2.10" evidence="10 11"/>
<comment type="catalytic activity">
    <reaction evidence="10 11">
        <text>D-alanyl-D-alanine + UDP-N-acetyl-alpha-D-muramoyl-L-alanyl-gamma-D-glutamyl-meso-2,6-diaminopimelate + ATP = UDP-N-acetyl-alpha-D-muramoyl-L-alanyl-gamma-D-glutamyl-meso-2,6-diaminopimeloyl-D-alanyl-D-alanine + ADP + phosphate + H(+)</text>
        <dbReference type="Rhea" id="RHEA:28374"/>
        <dbReference type="ChEBI" id="CHEBI:15378"/>
        <dbReference type="ChEBI" id="CHEBI:30616"/>
        <dbReference type="ChEBI" id="CHEBI:43474"/>
        <dbReference type="ChEBI" id="CHEBI:57822"/>
        <dbReference type="ChEBI" id="CHEBI:61386"/>
        <dbReference type="ChEBI" id="CHEBI:83905"/>
        <dbReference type="ChEBI" id="CHEBI:456216"/>
        <dbReference type="EC" id="6.3.2.10"/>
    </reaction>
</comment>
<dbReference type="InterPro" id="IPR035911">
    <property type="entry name" value="MurE/MurF_N"/>
</dbReference>
<dbReference type="GO" id="GO:0009252">
    <property type="term" value="P:peptidoglycan biosynthetic process"/>
    <property type="evidence" value="ECO:0007669"/>
    <property type="project" value="UniProtKB-UniRule"/>
</dbReference>
<dbReference type="SUPFAM" id="SSF63418">
    <property type="entry name" value="MurE/MurF N-terminal domain"/>
    <property type="match status" value="1"/>
</dbReference>
<keyword evidence="5 10" id="KW-0067">ATP-binding</keyword>
<protein>
    <recommendedName>
        <fullName evidence="10 11">UDP-N-acetylmuramoyl-tripeptide--D-alanyl-D-alanine ligase</fullName>
        <ecNumber evidence="10 11">6.3.2.10</ecNumber>
    </recommendedName>
    <alternativeName>
        <fullName evidence="10">D-alanyl-D-alanine-adding enzyme</fullName>
    </alternativeName>
</protein>
<evidence type="ECO:0000256" key="2">
    <source>
        <dbReference type="ARBA" id="ARBA00022598"/>
    </source>
</evidence>
<dbReference type="NCBIfam" id="TIGR01143">
    <property type="entry name" value="murF"/>
    <property type="match status" value="1"/>
</dbReference>
<dbReference type="Gene3D" id="3.90.190.20">
    <property type="entry name" value="Mur ligase, C-terminal domain"/>
    <property type="match status" value="1"/>
</dbReference>
<evidence type="ECO:0000256" key="1">
    <source>
        <dbReference type="ARBA" id="ARBA00022490"/>
    </source>
</evidence>
<keyword evidence="4 10" id="KW-0547">Nucleotide-binding</keyword>
<dbReference type="PANTHER" id="PTHR43024">
    <property type="entry name" value="UDP-N-ACETYLMURAMOYL-TRIPEPTIDE--D-ALANYL-D-ALANINE LIGASE"/>
    <property type="match status" value="1"/>
</dbReference>
<sequence length="462" mass="49584">MEPVSLEEILAWTGGRRRQGSLKKPIRRFNTDTRRIEPGDFFIPIAGASFDGHDFIPAAAAAGAAGSLCAFGRRPAEPLPENFLLVEVPGDTRRALLDLARHYRLRFKIPLLALTGSSGKTTTKELLTHLLAGRFRVLANRGNFNNEIGLPLSLFQLERKHQAAILELGMNHPGEIALLARTCRPGFGLITNIGTAHLGLMGSRRAIAAAKAELLEALAGGTALLPADDPFYDFLAGFPVRRRVSFGLKPAAGYRVRRLKPGPDGTAFILERPAGPPLELTVPLFGTFNLRNTAAAAAAALELGLPAEALAGRLAAFQPVAHRFSIQKWRGAFLVDDTYNANPTSFRAALAEFRRLAGPAPAIIAAGSMGELGRFSRTSHLALGRRLAGLEPELVILLGPERETMAEGARAAGLPTDRIRLAASNPAAAAILKKNLKPGTWALLKGSRLNKMEEILAALEKE</sequence>
<feature type="binding site" evidence="10">
    <location>
        <begin position="116"/>
        <end position="122"/>
    </location>
    <ligand>
        <name>ATP</name>
        <dbReference type="ChEBI" id="CHEBI:30616"/>
    </ligand>
</feature>
<comment type="subcellular location">
    <subcellularLocation>
        <location evidence="10 11">Cytoplasm</location>
    </subcellularLocation>
</comment>
<feature type="domain" description="Mur ligase N-terminal catalytic" evidence="12">
    <location>
        <begin position="30"/>
        <end position="102"/>
    </location>
</feature>
<dbReference type="GO" id="GO:0005524">
    <property type="term" value="F:ATP binding"/>
    <property type="evidence" value="ECO:0007669"/>
    <property type="project" value="UniProtKB-UniRule"/>
</dbReference>
<evidence type="ECO:0000256" key="10">
    <source>
        <dbReference type="HAMAP-Rule" id="MF_02019"/>
    </source>
</evidence>
<dbReference type="GO" id="GO:0008360">
    <property type="term" value="P:regulation of cell shape"/>
    <property type="evidence" value="ECO:0007669"/>
    <property type="project" value="UniProtKB-KW"/>
</dbReference>
<dbReference type="Pfam" id="PF02875">
    <property type="entry name" value="Mur_ligase_C"/>
    <property type="match status" value="1"/>
</dbReference>
<comment type="pathway">
    <text evidence="10 11">Cell wall biogenesis; peptidoglycan biosynthesis.</text>
</comment>
<reference evidence="15" key="1">
    <citation type="submission" date="2017-02" db="EMBL/GenBank/DDBJ databases">
        <title>Delving into the versatile metabolic prowess of the omnipresent phylum Bacteroidetes.</title>
        <authorList>
            <person name="Nobu M.K."/>
            <person name="Mei R."/>
            <person name="Narihiro T."/>
            <person name="Kuroda K."/>
            <person name="Liu W.-T."/>
        </authorList>
    </citation>
    <scope>NUCLEOTIDE SEQUENCE</scope>
    <source>
        <strain evidence="15">ADurb.Bin417</strain>
    </source>
</reference>
<dbReference type="InterPro" id="IPR000713">
    <property type="entry name" value="Mur_ligase_N"/>
</dbReference>
<dbReference type="GO" id="GO:0005737">
    <property type="term" value="C:cytoplasm"/>
    <property type="evidence" value="ECO:0007669"/>
    <property type="project" value="UniProtKB-SubCell"/>
</dbReference>
<dbReference type="Gene3D" id="3.40.1390.10">
    <property type="entry name" value="MurE/MurF, N-terminal domain"/>
    <property type="match status" value="1"/>
</dbReference>
<evidence type="ECO:0000256" key="8">
    <source>
        <dbReference type="ARBA" id="ARBA00023306"/>
    </source>
</evidence>
<evidence type="ECO:0000256" key="7">
    <source>
        <dbReference type="ARBA" id="ARBA00022984"/>
    </source>
</evidence>
<dbReference type="HAMAP" id="MF_02019">
    <property type="entry name" value="MurF"/>
    <property type="match status" value="1"/>
</dbReference>
<dbReference type="AlphaFoldDB" id="A0A1V5MKZ2"/>
<dbReference type="InterPro" id="IPR005863">
    <property type="entry name" value="UDP-N-AcMur_synth"/>
</dbReference>
<evidence type="ECO:0000256" key="5">
    <source>
        <dbReference type="ARBA" id="ARBA00022840"/>
    </source>
</evidence>
<evidence type="ECO:0000259" key="12">
    <source>
        <dbReference type="Pfam" id="PF01225"/>
    </source>
</evidence>
<dbReference type="InterPro" id="IPR036565">
    <property type="entry name" value="Mur-like_cat_sf"/>
</dbReference>
<dbReference type="SUPFAM" id="SSF53623">
    <property type="entry name" value="MurD-like peptide ligases, catalytic domain"/>
    <property type="match status" value="1"/>
</dbReference>
<dbReference type="GO" id="GO:0047480">
    <property type="term" value="F:UDP-N-acetylmuramoyl-tripeptide-D-alanyl-D-alanine ligase activity"/>
    <property type="evidence" value="ECO:0007669"/>
    <property type="project" value="UniProtKB-UniRule"/>
</dbReference>
<keyword evidence="9 10" id="KW-0961">Cell wall biogenesis/degradation</keyword>
<evidence type="ECO:0000256" key="6">
    <source>
        <dbReference type="ARBA" id="ARBA00022960"/>
    </source>
</evidence>
<keyword evidence="8 10" id="KW-0131">Cell cycle</keyword>
<comment type="similarity">
    <text evidence="10">Belongs to the MurCDEF family. MurF subfamily.</text>
</comment>
<comment type="caution">
    <text evidence="15">The sequence shown here is derived from an EMBL/GenBank/DDBJ whole genome shotgun (WGS) entry which is preliminary data.</text>
</comment>
<proteinExistence type="inferred from homology"/>
<keyword evidence="2 10" id="KW-0436">Ligase</keyword>
<dbReference type="Gene3D" id="3.40.1190.10">
    <property type="entry name" value="Mur-like, catalytic domain"/>
    <property type="match status" value="1"/>
</dbReference>
<keyword evidence="3 10" id="KW-0132">Cell division</keyword>